<proteinExistence type="predicted"/>
<evidence type="ECO:0000313" key="2">
    <source>
        <dbReference type="Proteomes" id="UP001567537"/>
    </source>
</evidence>
<evidence type="ECO:0000313" key="1">
    <source>
        <dbReference type="EMBL" id="MEZ3182720.1"/>
    </source>
</evidence>
<reference evidence="1 2" key="1">
    <citation type="journal article" date="2021" name="Res Sq">
        <title>Streptomyces Pimoensis sp. nov., Isolated From the Taklimakan Desert in Xinjiang, China.</title>
        <authorList>
            <person name="Zhang P."/>
            <person name="Luo X."/>
            <person name="Luo X."/>
            <person name="Liu Z."/>
            <person name="Xia Z."/>
            <person name="Wan C."/>
            <person name="zhang L."/>
        </authorList>
    </citation>
    <scope>NUCLEOTIDE SEQUENCE [LARGE SCALE GENOMIC DNA]</scope>
    <source>
        <strain evidence="1 2">TRM75549</strain>
    </source>
</reference>
<comment type="caution">
    <text evidence="1">The sequence shown here is derived from an EMBL/GenBank/DDBJ whole genome shotgun (WGS) entry which is preliminary data.</text>
</comment>
<dbReference type="RefSeq" id="WP_371243672.1">
    <property type="nucleotide sequence ID" value="NZ_JAHWZY010000050.1"/>
</dbReference>
<name>A0ABV4J709_9ACTN</name>
<organism evidence="1 2">
    <name type="scientific">Streptomyces pimonensis</name>
    <dbReference type="NCBI Taxonomy" id="2860288"/>
    <lineage>
        <taxon>Bacteria</taxon>
        <taxon>Bacillati</taxon>
        <taxon>Actinomycetota</taxon>
        <taxon>Actinomycetes</taxon>
        <taxon>Kitasatosporales</taxon>
        <taxon>Streptomycetaceae</taxon>
        <taxon>Streptomyces</taxon>
    </lineage>
</organism>
<gene>
    <name evidence="1" type="ORF">KYY02_29905</name>
</gene>
<dbReference type="Proteomes" id="UP001567537">
    <property type="component" value="Unassembled WGS sequence"/>
</dbReference>
<keyword evidence="2" id="KW-1185">Reference proteome</keyword>
<dbReference type="EMBL" id="JAHWZY010000050">
    <property type="protein sequence ID" value="MEZ3182720.1"/>
    <property type="molecule type" value="Genomic_DNA"/>
</dbReference>
<sequence length="63" mass="6357">MPAARAAEGADLNCAYDDAVERPAAWGAVHNGGSLPCAHSLTVKFTTGIGDAAVPTTRSVVMS</sequence>
<accession>A0ABV4J709</accession>
<protein>
    <submittedName>
        <fullName evidence="1">Uncharacterized protein</fullName>
    </submittedName>
</protein>